<evidence type="ECO:0000313" key="5">
    <source>
        <dbReference type="Proteomes" id="UP001155145"/>
    </source>
</evidence>
<feature type="transmembrane region" description="Helical" evidence="1">
    <location>
        <begin position="377"/>
        <end position="398"/>
    </location>
</feature>
<feature type="transmembrane region" description="Helical" evidence="1">
    <location>
        <begin position="225"/>
        <end position="249"/>
    </location>
</feature>
<feature type="transmembrane region" description="Helical" evidence="1">
    <location>
        <begin position="303"/>
        <end position="322"/>
    </location>
</feature>
<reference evidence="2" key="1">
    <citation type="submission" date="2021-10" db="EMBL/GenBank/DDBJ databases">
        <title>Novel species in genus Arthrobacter.</title>
        <authorList>
            <person name="Liu Y."/>
        </authorList>
    </citation>
    <scope>NUCLEOTIDE SEQUENCE</scope>
    <source>
        <strain evidence="2">Zg-Y462</strain>
        <strain evidence="4">zg-Y462</strain>
    </source>
</reference>
<feature type="transmembrane region" description="Helical" evidence="1">
    <location>
        <begin position="134"/>
        <end position="159"/>
    </location>
</feature>
<feature type="transmembrane region" description="Helical" evidence="1">
    <location>
        <begin position="20"/>
        <end position="47"/>
    </location>
</feature>
<feature type="transmembrane region" description="Helical" evidence="1">
    <location>
        <begin position="59"/>
        <end position="80"/>
    </location>
</feature>
<evidence type="ECO:0000313" key="2">
    <source>
        <dbReference type="EMBL" id="MCC3273860.1"/>
    </source>
</evidence>
<evidence type="ECO:0000313" key="4">
    <source>
        <dbReference type="Proteomes" id="UP000829758"/>
    </source>
</evidence>
<feature type="transmembrane region" description="Helical" evidence="1">
    <location>
        <begin position="453"/>
        <end position="478"/>
    </location>
</feature>
<keyword evidence="1" id="KW-0812">Transmembrane</keyword>
<accession>A0A9X1MAE6</accession>
<keyword evidence="4" id="KW-1185">Reference proteome</keyword>
<feature type="transmembrane region" description="Helical" evidence="1">
    <location>
        <begin position="328"/>
        <end position="348"/>
    </location>
</feature>
<feature type="transmembrane region" description="Helical" evidence="1">
    <location>
        <begin position="484"/>
        <end position="505"/>
    </location>
</feature>
<dbReference type="EMBL" id="CP094984">
    <property type="protein sequence ID" value="UON91143.1"/>
    <property type="molecule type" value="Genomic_DNA"/>
</dbReference>
<protein>
    <submittedName>
        <fullName evidence="2">Transporter</fullName>
    </submittedName>
</protein>
<sequence>MVAHLLRLKLVLLRNSLRRSPWQLVGIVLGGLYGVGILALLLGALFVAGSNPALARTGVILGGALAVLGWALIPVVFSGLDLTLDPARFTTFAIPVPKLLTGLALGGLIGIPGATMLLAVLVQALSWFRSPPALAAALVLAGVALFTCLIAARVTVAAAVSLTGSRRFRDVTGLLLIVPLILVGPLLSAVGEGISMNGDFLVRLADGLSWTPLGAVWAVPGDIALGHFGAAAAKTVISVVFLAVLVLLWKALLLRALVNPPQVSAGGRKSAGVGFFARFPATPTGAVAARALTYWFRDPRYSASLLIIPILPVLVVFMANNAGPDGSAGLLVTLVMGPLVGFLLGYTLHADVSYDNTAFALHLATGVSGRADRAGRVLACAVFAVPAVLLASLLPAFLSGLTQLAPTVLGVSLGALLVGMGVSSAVSARYTYNVPVPGENAFKTPPGSAGRTFLVQGIFAMALLVLLVPVLVPAVIAVVTENMAWGFVTLAAGTVLGSAVLVAGIRLGGRWMDARGPELLQQVSVNK</sequence>
<feature type="transmembrane region" description="Helical" evidence="1">
    <location>
        <begin position="100"/>
        <end position="122"/>
    </location>
</feature>
<feature type="transmembrane region" description="Helical" evidence="1">
    <location>
        <begin position="171"/>
        <end position="188"/>
    </location>
</feature>
<proteinExistence type="predicted"/>
<organism evidence="2 5">
    <name type="scientific">Arthrobacter zhangbolii</name>
    <dbReference type="NCBI Taxonomy" id="2886936"/>
    <lineage>
        <taxon>Bacteria</taxon>
        <taxon>Bacillati</taxon>
        <taxon>Actinomycetota</taxon>
        <taxon>Actinomycetes</taxon>
        <taxon>Micrococcales</taxon>
        <taxon>Micrococcaceae</taxon>
        <taxon>Arthrobacter</taxon>
    </lineage>
</organism>
<keyword evidence="1" id="KW-0472">Membrane</keyword>
<name>A0A9X1MAE6_9MICC</name>
<dbReference type="RefSeq" id="WP_227929502.1">
    <property type="nucleotide sequence ID" value="NZ_CP094984.1"/>
</dbReference>
<keyword evidence="1" id="KW-1133">Transmembrane helix</keyword>
<dbReference type="Proteomes" id="UP000829758">
    <property type="component" value="Chromosome"/>
</dbReference>
<dbReference type="Proteomes" id="UP001155145">
    <property type="component" value="Unassembled WGS sequence"/>
</dbReference>
<feature type="transmembrane region" description="Helical" evidence="1">
    <location>
        <begin position="200"/>
        <end position="219"/>
    </location>
</feature>
<feature type="transmembrane region" description="Helical" evidence="1">
    <location>
        <begin position="404"/>
        <end position="432"/>
    </location>
</feature>
<gene>
    <name evidence="2" type="ORF">LJ755_14115</name>
    <name evidence="3" type="ORF">MUK71_11035</name>
</gene>
<dbReference type="AlphaFoldDB" id="A0A9X1MAE6"/>
<evidence type="ECO:0000256" key="1">
    <source>
        <dbReference type="SAM" id="Phobius"/>
    </source>
</evidence>
<dbReference type="EMBL" id="JAJFZT010000009">
    <property type="protein sequence ID" value="MCC3273860.1"/>
    <property type="molecule type" value="Genomic_DNA"/>
</dbReference>
<evidence type="ECO:0000313" key="3">
    <source>
        <dbReference type="EMBL" id="UON91143.1"/>
    </source>
</evidence>